<feature type="compositionally biased region" description="Basic residues" evidence="3">
    <location>
        <begin position="99"/>
        <end position="109"/>
    </location>
</feature>
<evidence type="ECO:0000256" key="1">
    <source>
        <dbReference type="ARBA" id="ARBA00022737"/>
    </source>
</evidence>
<dbReference type="PROSITE" id="PS50302">
    <property type="entry name" value="PUM"/>
    <property type="match status" value="3"/>
</dbReference>
<feature type="repeat" description="Pumilio" evidence="2">
    <location>
        <begin position="190"/>
        <end position="225"/>
    </location>
</feature>
<feature type="repeat" description="Pumilio" evidence="2">
    <location>
        <begin position="226"/>
        <end position="262"/>
    </location>
</feature>
<accession>A0ABP0KEN9</accession>
<keyword evidence="6" id="KW-1185">Reference proteome</keyword>
<feature type="domain" description="PUM-HD" evidence="4">
    <location>
        <begin position="131"/>
        <end position="386"/>
    </location>
</feature>
<dbReference type="InterPro" id="IPR016024">
    <property type="entry name" value="ARM-type_fold"/>
</dbReference>
<dbReference type="Pfam" id="PF22493">
    <property type="entry name" value="PUF_NOP9"/>
    <property type="match status" value="1"/>
</dbReference>
<dbReference type="Gene3D" id="1.25.10.10">
    <property type="entry name" value="Leucine-rich Repeat Variant"/>
    <property type="match status" value="1"/>
</dbReference>
<feature type="region of interest" description="Disordered" evidence="3">
    <location>
        <begin position="98"/>
        <end position="121"/>
    </location>
</feature>
<dbReference type="SUPFAM" id="SSF48371">
    <property type="entry name" value="ARM repeat"/>
    <property type="match status" value="1"/>
</dbReference>
<dbReference type="Proteomes" id="UP001642484">
    <property type="component" value="Unassembled WGS sequence"/>
</dbReference>
<protein>
    <recommendedName>
        <fullName evidence="4">PUM-HD domain-containing protein</fullName>
    </recommendedName>
</protein>
<sequence>MACEVMAIQEPTMLPMQLPTMQQDMTQPRLVAMMLVPAAMMMPQPQVSPVASQTPSEGYAASPWGQDMQWPAQGSMNYQAAENGIVYDAYDYNGAYGKNSRRRKPRHAQPKAPGMVPNRYAEEPLPLDANQLVKLRERFETANMDQSSLLAHAELLGWVWPYSRDPAGCRAVQSAIVSTKPAVGKAIAQELHGHVREAAESPHANYVLQKVIEQLSSPTSAFIADELLATVPRFARHRFGCRIVCRLVEHCSREESTRKLIQKLLEDPDEAIDLCRHNFGHHVVQSILEHGDDAHKEMIAQVLLRDVLSNASHRSSSYVVEAALKNCSSEDQDRLVQALLQPGIISELAKADFGSYVVRTLLKHPKVDAQVLIQTIPGVAACLEQQ</sequence>
<dbReference type="PANTHER" id="PTHR12537">
    <property type="entry name" value="RNA BINDING PROTEIN PUMILIO-RELATED"/>
    <property type="match status" value="1"/>
</dbReference>
<proteinExistence type="predicted"/>
<evidence type="ECO:0000256" key="3">
    <source>
        <dbReference type="SAM" id="MobiDB-lite"/>
    </source>
</evidence>
<evidence type="ECO:0000313" key="6">
    <source>
        <dbReference type="Proteomes" id="UP001642484"/>
    </source>
</evidence>
<keyword evidence="1" id="KW-0677">Repeat</keyword>
<comment type="caution">
    <text evidence="5">The sequence shown here is derived from an EMBL/GenBank/DDBJ whole genome shotgun (WGS) entry which is preliminary data.</text>
</comment>
<dbReference type="PANTHER" id="PTHR12537:SF12">
    <property type="entry name" value="MATERNAL PROTEIN PUMILIO"/>
    <property type="match status" value="1"/>
</dbReference>
<dbReference type="InterPro" id="IPR001313">
    <property type="entry name" value="Pumilio_RNA-bd_rpt"/>
</dbReference>
<feature type="repeat" description="Pumilio" evidence="2">
    <location>
        <begin position="263"/>
        <end position="301"/>
    </location>
</feature>
<gene>
    <name evidence="5" type="ORF">CCMP2556_LOCUS15775</name>
</gene>
<dbReference type="SMART" id="SM00025">
    <property type="entry name" value="Pumilio"/>
    <property type="match status" value="5"/>
</dbReference>
<name>A0ABP0KEN9_9DINO</name>
<dbReference type="Pfam" id="PF00806">
    <property type="entry name" value="PUF"/>
    <property type="match status" value="2"/>
</dbReference>
<dbReference type="EMBL" id="CAXAMN010008336">
    <property type="protein sequence ID" value="CAK9024815.1"/>
    <property type="molecule type" value="Genomic_DNA"/>
</dbReference>
<organism evidence="5 6">
    <name type="scientific">Durusdinium trenchii</name>
    <dbReference type="NCBI Taxonomy" id="1381693"/>
    <lineage>
        <taxon>Eukaryota</taxon>
        <taxon>Sar</taxon>
        <taxon>Alveolata</taxon>
        <taxon>Dinophyceae</taxon>
        <taxon>Suessiales</taxon>
        <taxon>Symbiodiniaceae</taxon>
        <taxon>Durusdinium</taxon>
    </lineage>
</organism>
<dbReference type="PROSITE" id="PS50303">
    <property type="entry name" value="PUM_HD"/>
    <property type="match status" value="1"/>
</dbReference>
<dbReference type="InterPro" id="IPR011989">
    <property type="entry name" value="ARM-like"/>
</dbReference>
<reference evidence="5 6" key="1">
    <citation type="submission" date="2024-02" db="EMBL/GenBank/DDBJ databases">
        <authorList>
            <person name="Chen Y."/>
            <person name="Shah S."/>
            <person name="Dougan E. K."/>
            <person name="Thang M."/>
            <person name="Chan C."/>
        </authorList>
    </citation>
    <scope>NUCLEOTIDE SEQUENCE [LARGE SCALE GENOMIC DNA]</scope>
</reference>
<evidence type="ECO:0000313" key="5">
    <source>
        <dbReference type="EMBL" id="CAK9024815.1"/>
    </source>
</evidence>
<evidence type="ECO:0000259" key="4">
    <source>
        <dbReference type="PROSITE" id="PS50303"/>
    </source>
</evidence>
<evidence type="ECO:0000256" key="2">
    <source>
        <dbReference type="PROSITE-ProRule" id="PRU00317"/>
    </source>
</evidence>
<dbReference type="InterPro" id="IPR033133">
    <property type="entry name" value="PUM-HD"/>
</dbReference>